<proteinExistence type="predicted"/>
<evidence type="ECO:0000313" key="3">
    <source>
        <dbReference type="Proteomes" id="UP001381174"/>
    </source>
</evidence>
<feature type="domain" description="NIPSNAP" evidence="1">
    <location>
        <begin position="7"/>
        <end position="98"/>
    </location>
</feature>
<keyword evidence="3" id="KW-1185">Reference proteome</keyword>
<dbReference type="InterPro" id="IPR011008">
    <property type="entry name" value="Dimeric_a/b-barrel"/>
</dbReference>
<dbReference type="Proteomes" id="UP001381174">
    <property type="component" value="Unassembled WGS sequence"/>
</dbReference>
<reference evidence="2 3" key="1">
    <citation type="journal article" date="2014" name="Int. J. Syst. Evol. Microbiol.">
        <title>Fulvimonas yonginensis sp. nov., isolated from greenhouse soil, and emended description of the genus Fulvimonas.</title>
        <authorList>
            <person name="Ahn J.H."/>
            <person name="Kim S.J."/>
            <person name="Weon H.Y."/>
            <person name="Hong S.B."/>
            <person name="Seok S.J."/>
            <person name="Kwon S.W."/>
        </authorList>
    </citation>
    <scope>NUCLEOTIDE SEQUENCE [LARGE SCALE GENOMIC DNA]</scope>
    <source>
        <strain evidence="2 3">KACC 16952</strain>
    </source>
</reference>
<name>A0ABU8J6V5_9GAMM</name>
<evidence type="ECO:0000259" key="1">
    <source>
        <dbReference type="Pfam" id="PF07978"/>
    </source>
</evidence>
<sequence>MNGHGVYELRQYTLRPGQRERLVELFEREFVEPQEALGMGLPGQFRDLDDPDRFVWLRSFVDMDTRATALATFYDGPVWRAHREAANATMLDSDDVLLLQPIERFALDGLARPAPGARAPAGLLTATVCPVRAAEGQAIARDFQVRVQPLLERHGARVLASFVTEPARNTYPRLPVREGEFVFVWFAAFAAASAQAEHRAACAGEPALAAWSRRLEAAPETLRLAPTPRSLLRGLSHPAEIDA</sequence>
<dbReference type="RefSeq" id="WP_336805822.1">
    <property type="nucleotide sequence ID" value="NZ_JBBBNY010000001.1"/>
</dbReference>
<dbReference type="EMBL" id="JBBBNY010000001">
    <property type="protein sequence ID" value="MEI7035200.1"/>
    <property type="molecule type" value="Genomic_DNA"/>
</dbReference>
<dbReference type="Pfam" id="PF07978">
    <property type="entry name" value="NIPSNAP"/>
    <property type="match status" value="1"/>
</dbReference>
<dbReference type="SUPFAM" id="SSF54909">
    <property type="entry name" value="Dimeric alpha+beta barrel"/>
    <property type="match status" value="1"/>
</dbReference>
<organism evidence="2 3">
    <name type="scientific">Fulvimonas yonginensis</name>
    <dbReference type="NCBI Taxonomy" id="1495200"/>
    <lineage>
        <taxon>Bacteria</taxon>
        <taxon>Pseudomonadati</taxon>
        <taxon>Pseudomonadota</taxon>
        <taxon>Gammaproteobacteria</taxon>
        <taxon>Lysobacterales</taxon>
        <taxon>Rhodanobacteraceae</taxon>
        <taxon>Fulvimonas</taxon>
    </lineage>
</organism>
<dbReference type="InterPro" id="IPR012577">
    <property type="entry name" value="NIPSNAP"/>
</dbReference>
<dbReference type="Gene3D" id="3.30.70.100">
    <property type="match status" value="1"/>
</dbReference>
<accession>A0ABU8J6V5</accession>
<evidence type="ECO:0000313" key="2">
    <source>
        <dbReference type="EMBL" id="MEI7035200.1"/>
    </source>
</evidence>
<protein>
    <submittedName>
        <fullName evidence="2">NIPSNAP family protein</fullName>
    </submittedName>
</protein>
<gene>
    <name evidence="2" type="ORF">WAT24_00355</name>
</gene>
<comment type="caution">
    <text evidence="2">The sequence shown here is derived from an EMBL/GenBank/DDBJ whole genome shotgun (WGS) entry which is preliminary data.</text>
</comment>